<proteinExistence type="predicted"/>
<dbReference type="InterPro" id="IPR010730">
    <property type="entry name" value="HET"/>
</dbReference>
<dbReference type="PANTHER" id="PTHR33112">
    <property type="entry name" value="DOMAIN PROTEIN, PUTATIVE-RELATED"/>
    <property type="match status" value="1"/>
</dbReference>
<dbReference type="EMBL" id="KV875100">
    <property type="protein sequence ID" value="OIW26970.1"/>
    <property type="molecule type" value="Genomic_DNA"/>
</dbReference>
<reference evidence="2 3" key="1">
    <citation type="submission" date="2016-10" db="EMBL/GenBank/DDBJ databases">
        <title>Draft genome sequence of Coniochaeta ligniaria NRRL30616, a lignocellulolytic fungus for bioabatement of inhibitors in plant biomass hydrolysates.</title>
        <authorList>
            <consortium name="DOE Joint Genome Institute"/>
            <person name="Jimenez D.J."/>
            <person name="Hector R.E."/>
            <person name="Riley R."/>
            <person name="Sun H."/>
            <person name="Grigoriev I.V."/>
            <person name="Van Elsas J.D."/>
            <person name="Nichols N.N."/>
        </authorList>
    </citation>
    <scope>NUCLEOTIDE SEQUENCE [LARGE SCALE GENOMIC DNA]</scope>
    <source>
        <strain evidence="2 3">NRRL 30616</strain>
    </source>
</reference>
<evidence type="ECO:0000313" key="3">
    <source>
        <dbReference type="Proteomes" id="UP000182658"/>
    </source>
</evidence>
<dbReference type="InParanoid" id="A0A1J7JH71"/>
<dbReference type="PANTHER" id="PTHR33112:SF16">
    <property type="entry name" value="HETEROKARYON INCOMPATIBILITY DOMAIN-CONTAINING PROTEIN"/>
    <property type="match status" value="1"/>
</dbReference>
<sequence length="368" mass="41188">MDFFNPATHTCRHCERIILDGSRLIPASDEVSFDLETTCDESISAARGGCQFFQHILHPVWPDSKAIVPQLRFSFRREAGRRTRVVVCVDFVSKEYQPRAGDRTVALAKANAVPWLSDWDSRHLHSWTRAIFAAYVAPENWEYKHLDHFELPPNLNVISPRAMSVARSWLSDCAAGHRRCAGEESHQLPSRLLEVVSNDTVRVVTPSSPVPYVCLFHCWGGDQQVKSARRNIASHHMPGLRVSTLSKSIRDGIRVTMILGLRYIWIDALCIVQDDPADTASEIAKMPAIYQGALLTLSAGGASSSSDGFLGIRDPSTMFKIKVRGPRSSIYEMLLDPLSPILSGKQPADPLNTRAWTLQESQLHRRHI</sequence>
<evidence type="ECO:0000313" key="2">
    <source>
        <dbReference type="EMBL" id="OIW26970.1"/>
    </source>
</evidence>
<gene>
    <name evidence="2" type="ORF">CONLIGDRAFT_493502</name>
</gene>
<accession>A0A1J7JH71</accession>
<dbReference type="OrthoDB" id="5362512at2759"/>
<feature type="domain" description="Heterokaryon incompatibility" evidence="1">
    <location>
        <begin position="212"/>
        <end position="360"/>
    </location>
</feature>
<dbReference type="Pfam" id="PF06985">
    <property type="entry name" value="HET"/>
    <property type="match status" value="1"/>
</dbReference>
<dbReference type="Proteomes" id="UP000182658">
    <property type="component" value="Unassembled WGS sequence"/>
</dbReference>
<dbReference type="STRING" id="1408157.A0A1J7JH71"/>
<dbReference type="AlphaFoldDB" id="A0A1J7JH71"/>
<organism evidence="2 3">
    <name type="scientific">Coniochaeta ligniaria NRRL 30616</name>
    <dbReference type="NCBI Taxonomy" id="1408157"/>
    <lineage>
        <taxon>Eukaryota</taxon>
        <taxon>Fungi</taxon>
        <taxon>Dikarya</taxon>
        <taxon>Ascomycota</taxon>
        <taxon>Pezizomycotina</taxon>
        <taxon>Sordariomycetes</taxon>
        <taxon>Sordariomycetidae</taxon>
        <taxon>Coniochaetales</taxon>
        <taxon>Coniochaetaceae</taxon>
        <taxon>Coniochaeta</taxon>
    </lineage>
</organism>
<protein>
    <submittedName>
        <fullName evidence="2">HET-domain-containing protein</fullName>
    </submittedName>
</protein>
<name>A0A1J7JH71_9PEZI</name>
<evidence type="ECO:0000259" key="1">
    <source>
        <dbReference type="Pfam" id="PF06985"/>
    </source>
</evidence>
<keyword evidence="3" id="KW-1185">Reference proteome</keyword>